<protein>
    <submittedName>
        <fullName evidence="2">Transcriptional regulator</fullName>
    </submittedName>
</protein>
<dbReference type="SUPFAM" id="SSF47413">
    <property type="entry name" value="lambda repressor-like DNA-binding domains"/>
    <property type="match status" value="1"/>
</dbReference>
<organism evidence="2 3">
    <name type="scientific">Niveispirillum lacus</name>
    <dbReference type="NCBI Taxonomy" id="1981099"/>
    <lineage>
        <taxon>Bacteria</taxon>
        <taxon>Pseudomonadati</taxon>
        <taxon>Pseudomonadota</taxon>
        <taxon>Alphaproteobacteria</taxon>
        <taxon>Rhodospirillales</taxon>
        <taxon>Azospirillaceae</taxon>
        <taxon>Niveispirillum</taxon>
    </lineage>
</organism>
<dbReference type="InterPro" id="IPR001387">
    <property type="entry name" value="Cro/C1-type_HTH"/>
</dbReference>
<feature type="domain" description="HTH cro/C1-type" evidence="1">
    <location>
        <begin position="8"/>
        <end position="64"/>
    </location>
</feature>
<dbReference type="CDD" id="cd00093">
    <property type="entry name" value="HTH_XRE"/>
    <property type="match status" value="1"/>
</dbReference>
<dbReference type="SMART" id="SM00530">
    <property type="entry name" value="HTH_XRE"/>
    <property type="match status" value="1"/>
</dbReference>
<keyword evidence="3" id="KW-1185">Reference proteome</keyword>
<evidence type="ECO:0000313" key="3">
    <source>
        <dbReference type="Proteomes" id="UP000216998"/>
    </source>
</evidence>
<accession>A0A255YUQ4</accession>
<evidence type="ECO:0000259" key="1">
    <source>
        <dbReference type="SMART" id="SM00530"/>
    </source>
</evidence>
<sequence length="85" mass="9674">MRRDAGRWLSAQREKAGVTQAQVADHVGYRYYTFVSQVEGGHGRVPSEHFELWAQAIGVDPQAFARKLLGFYEPEIHRLLFPGES</sequence>
<dbReference type="EMBL" id="NOXU01000031">
    <property type="protein sequence ID" value="OYQ32943.1"/>
    <property type="molecule type" value="Genomic_DNA"/>
</dbReference>
<dbReference type="Proteomes" id="UP000216998">
    <property type="component" value="Unassembled WGS sequence"/>
</dbReference>
<gene>
    <name evidence="2" type="ORF">CHU95_17995</name>
</gene>
<dbReference type="InterPro" id="IPR010982">
    <property type="entry name" value="Lambda_DNA-bd_dom_sf"/>
</dbReference>
<dbReference type="Gene3D" id="1.10.260.40">
    <property type="entry name" value="lambda repressor-like DNA-binding domains"/>
    <property type="match status" value="1"/>
</dbReference>
<dbReference type="OrthoDB" id="5462911at2"/>
<dbReference type="GO" id="GO:0003677">
    <property type="term" value="F:DNA binding"/>
    <property type="evidence" value="ECO:0007669"/>
    <property type="project" value="InterPro"/>
</dbReference>
<proteinExistence type="predicted"/>
<name>A0A255YUQ4_9PROT</name>
<comment type="caution">
    <text evidence="2">The sequence shown here is derived from an EMBL/GenBank/DDBJ whole genome shotgun (WGS) entry which is preliminary data.</text>
</comment>
<evidence type="ECO:0000313" key="2">
    <source>
        <dbReference type="EMBL" id="OYQ32943.1"/>
    </source>
</evidence>
<reference evidence="2 3" key="1">
    <citation type="submission" date="2017-07" db="EMBL/GenBank/DDBJ databases">
        <title>Niveispirillum cyanobacteriorum sp. nov., isolated from cyanobacterial aggregates in a eutrophic lake.</title>
        <authorList>
            <person name="Cai H."/>
        </authorList>
    </citation>
    <scope>NUCLEOTIDE SEQUENCE [LARGE SCALE GENOMIC DNA]</scope>
    <source>
        <strain evidence="3">TH1-14</strain>
    </source>
</reference>
<dbReference type="AlphaFoldDB" id="A0A255YUQ4"/>